<reference evidence="3" key="1">
    <citation type="submission" date="2021-02" db="EMBL/GenBank/DDBJ databases">
        <authorList>
            <person name="Nowell W R."/>
        </authorList>
    </citation>
    <scope>NUCLEOTIDE SEQUENCE</scope>
</reference>
<sequence length="199" mass="23046">MRREIIMKKRKYIEQRLRIVYNDKSRLLLHVSNLIISTFAFKLTSQLSNSSLLRLTFPLISYLLIGKLLLNKGNEMIGILESLCTSLTAGSYIYGNYGHYLSVTIVIAFITYVSTSAIGLPILYRCIQTLLLPIHPSFINEFESILDQLFNYSWSYFGMIWTLMKRCHQKILLNLLVPVEQFWLQAYESISVGLTAFTR</sequence>
<proteinExistence type="predicted"/>
<dbReference type="Proteomes" id="UP000682733">
    <property type="component" value="Unassembled WGS sequence"/>
</dbReference>
<keyword evidence="1" id="KW-1133">Transmembrane helix</keyword>
<feature type="transmembrane region" description="Helical" evidence="1">
    <location>
        <begin position="100"/>
        <end position="124"/>
    </location>
</feature>
<dbReference type="EMBL" id="CAJNOK010026517">
    <property type="protein sequence ID" value="CAF1404363.1"/>
    <property type="molecule type" value="Genomic_DNA"/>
</dbReference>
<comment type="caution">
    <text evidence="3">The sequence shown here is derived from an EMBL/GenBank/DDBJ whole genome shotgun (WGS) entry which is preliminary data.</text>
</comment>
<protein>
    <submittedName>
        <fullName evidence="3">Uncharacterized protein</fullName>
    </submittedName>
</protein>
<keyword evidence="1" id="KW-0812">Transmembrane</keyword>
<evidence type="ECO:0000313" key="2">
    <source>
        <dbReference type="EMBL" id="CAF1404363.1"/>
    </source>
</evidence>
<dbReference type="AlphaFoldDB" id="A0A8S2SB46"/>
<dbReference type="Proteomes" id="UP000677228">
    <property type="component" value="Unassembled WGS sequence"/>
</dbReference>
<gene>
    <name evidence="2" type="ORF">OVA965_LOCUS33148</name>
    <name evidence="3" type="ORF">TMI583_LOCUS34028</name>
</gene>
<accession>A0A8S2SB46</accession>
<dbReference type="EMBL" id="CAJOBA010048251">
    <property type="protein sequence ID" value="CAF4210499.1"/>
    <property type="molecule type" value="Genomic_DNA"/>
</dbReference>
<keyword evidence="1" id="KW-0472">Membrane</keyword>
<name>A0A8S2SB46_9BILA</name>
<evidence type="ECO:0000256" key="1">
    <source>
        <dbReference type="SAM" id="Phobius"/>
    </source>
</evidence>
<organism evidence="3 4">
    <name type="scientific">Didymodactylos carnosus</name>
    <dbReference type="NCBI Taxonomy" id="1234261"/>
    <lineage>
        <taxon>Eukaryota</taxon>
        <taxon>Metazoa</taxon>
        <taxon>Spiralia</taxon>
        <taxon>Gnathifera</taxon>
        <taxon>Rotifera</taxon>
        <taxon>Eurotatoria</taxon>
        <taxon>Bdelloidea</taxon>
        <taxon>Philodinida</taxon>
        <taxon>Philodinidae</taxon>
        <taxon>Didymodactylos</taxon>
    </lineage>
</organism>
<evidence type="ECO:0000313" key="3">
    <source>
        <dbReference type="EMBL" id="CAF4210499.1"/>
    </source>
</evidence>
<evidence type="ECO:0000313" key="4">
    <source>
        <dbReference type="Proteomes" id="UP000682733"/>
    </source>
</evidence>